<reference evidence="2 3" key="1">
    <citation type="submission" date="2018-03" db="EMBL/GenBank/DDBJ databases">
        <title>Genomic Encyclopedia of Archaeal and Bacterial Type Strains, Phase II (KMG-II): from individual species to whole genera.</title>
        <authorList>
            <person name="Goeker M."/>
        </authorList>
    </citation>
    <scope>NUCLEOTIDE SEQUENCE [LARGE SCALE GENOMIC DNA]</scope>
    <source>
        <strain evidence="2 3">DSM 19711</strain>
    </source>
</reference>
<keyword evidence="3" id="KW-1185">Reference proteome</keyword>
<evidence type="ECO:0000313" key="2">
    <source>
        <dbReference type="EMBL" id="PRY15354.1"/>
    </source>
</evidence>
<dbReference type="PANTHER" id="PTHR30037">
    <property type="entry name" value="DNA-3-METHYLADENINE GLYCOSYLASE 1"/>
    <property type="match status" value="1"/>
</dbReference>
<dbReference type="EMBL" id="PVZF01000005">
    <property type="protein sequence ID" value="PRY15354.1"/>
    <property type="molecule type" value="Genomic_DNA"/>
</dbReference>
<dbReference type="PANTHER" id="PTHR30037:SF4">
    <property type="entry name" value="DNA-3-METHYLADENINE GLYCOSYLASE I"/>
    <property type="match status" value="1"/>
</dbReference>
<dbReference type="GO" id="GO:0046872">
    <property type="term" value="F:metal ion binding"/>
    <property type="evidence" value="ECO:0007669"/>
    <property type="project" value="UniProtKB-KW"/>
</dbReference>
<sequence length="210" mass="22651">MPSPATPDATPDTAADAAPEPFRCFGTGDALYSRYHDEEWGRPVRGDRELFERVSLEAFQSGLSWITVLRRRETFRTAFDGFDPRAVAAYGAEDVARLLADPGIVRNRLKVEATIANARALLALQAAGGSLSDLFWSAAPDPRPPAPESPADVPALTPESTALARTLKRAGFRFVGPTTVYAGMQACGVVDDHLRRCPARALAEREAGRA</sequence>
<dbReference type="Pfam" id="PF03352">
    <property type="entry name" value="Adenine_glyco"/>
    <property type="match status" value="1"/>
</dbReference>
<proteinExistence type="predicted"/>
<name>A0A2T0R4T2_9ACTN</name>
<dbReference type="GO" id="GO:0006284">
    <property type="term" value="P:base-excision repair"/>
    <property type="evidence" value="ECO:0007669"/>
    <property type="project" value="InterPro"/>
</dbReference>
<evidence type="ECO:0000256" key="1">
    <source>
        <dbReference type="PIRSR" id="PIRSR605019-1"/>
    </source>
</evidence>
<dbReference type="Gene3D" id="1.10.340.30">
    <property type="entry name" value="Hypothetical protein, domain 2"/>
    <property type="match status" value="1"/>
</dbReference>
<dbReference type="InterPro" id="IPR005019">
    <property type="entry name" value="Adenine_glyco"/>
</dbReference>
<dbReference type="RefSeq" id="WP_106210675.1">
    <property type="nucleotide sequence ID" value="NZ_PVZF01000005.1"/>
</dbReference>
<accession>A0A2T0R4T2</accession>
<comment type="caution">
    <text evidence="2">The sequence shown here is derived from an EMBL/GenBank/DDBJ whole genome shotgun (WGS) entry which is preliminary data.</text>
</comment>
<feature type="binding site" evidence="1">
    <location>
        <position position="24"/>
    </location>
    <ligand>
        <name>Zn(2+)</name>
        <dbReference type="ChEBI" id="CHEBI:29105"/>
    </ligand>
</feature>
<keyword evidence="1" id="KW-0862">Zinc</keyword>
<dbReference type="SUPFAM" id="SSF48150">
    <property type="entry name" value="DNA-glycosylase"/>
    <property type="match status" value="1"/>
</dbReference>
<dbReference type="GO" id="GO:0008725">
    <property type="term" value="F:DNA-3-methyladenine glycosylase activity"/>
    <property type="evidence" value="ECO:0007669"/>
    <property type="project" value="InterPro"/>
</dbReference>
<dbReference type="AlphaFoldDB" id="A0A2T0R4T2"/>
<protein>
    <submittedName>
        <fullName evidence="2">DNA-3-methyladenine glycosylase I</fullName>
    </submittedName>
</protein>
<dbReference type="InterPro" id="IPR052891">
    <property type="entry name" value="DNA-3mA_glycosylase"/>
</dbReference>
<organism evidence="2 3">
    <name type="scientific">Kineococcus rhizosphaerae</name>
    <dbReference type="NCBI Taxonomy" id="559628"/>
    <lineage>
        <taxon>Bacteria</taxon>
        <taxon>Bacillati</taxon>
        <taxon>Actinomycetota</taxon>
        <taxon>Actinomycetes</taxon>
        <taxon>Kineosporiales</taxon>
        <taxon>Kineosporiaceae</taxon>
        <taxon>Kineococcus</taxon>
    </lineage>
</organism>
<keyword evidence="1" id="KW-0479">Metal-binding</keyword>
<dbReference type="InterPro" id="IPR011257">
    <property type="entry name" value="DNA_glycosylase"/>
</dbReference>
<feature type="binding site" evidence="1">
    <location>
        <position position="193"/>
    </location>
    <ligand>
        <name>Zn(2+)</name>
        <dbReference type="ChEBI" id="CHEBI:29105"/>
    </ligand>
</feature>
<gene>
    <name evidence="2" type="ORF">CLV37_105282</name>
</gene>
<feature type="binding site" evidence="1">
    <location>
        <position position="36"/>
    </location>
    <ligand>
        <name>Zn(2+)</name>
        <dbReference type="ChEBI" id="CHEBI:29105"/>
    </ligand>
</feature>
<dbReference type="OrthoDB" id="9807664at2"/>
<dbReference type="Proteomes" id="UP000238083">
    <property type="component" value="Unassembled WGS sequence"/>
</dbReference>
<evidence type="ECO:0000313" key="3">
    <source>
        <dbReference type="Proteomes" id="UP000238083"/>
    </source>
</evidence>
<feature type="binding site" evidence="1">
    <location>
        <position position="197"/>
    </location>
    <ligand>
        <name>Zn(2+)</name>
        <dbReference type="ChEBI" id="CHEBI:29105"/>
    </ligand>
</feature>